<reference evidence="4" key="1">
    <citation type="journal article" date="2019" name="Int. J. Syst. Evol. Microbiol.">
        <title>The Global Catalogue of Microorganisms (GCM) 10K type strain sequencing project: providing services to taxonomists for standard genome sequencing and annotation.</title>
        <authorList>
            <consortium name="The Broad Institute Genomics Platform"/>
            <consortium name="The Broad Institute Genome Sequencing Center for Infectious Disease"/>
            <person name="Wu L."/>
            <person name="Ma J."/>
        </authorList>
    </citation>
    <scope>NUCLEOTIDE SEQUENCE [LARGE SCALE GENOMIC DNA]</scope>
    <source>
        <strain evidence="4">KACC 14249</strain>
    </source>
</reference>
<dbReference type="EMBL" id="JBHSRD010000002">
    <property type="protein sequence ID" value="MFC6005964.1"/>
    <property type="molecule type" value="Genomic_DNA"/>
</dbReference>
<evidence type="ECO:0000256" key="2">
    <source>
        <dbReference type="SAM" id="Phobius"/>
    </source>
</evidence>
<dbReference type="Proteomes" id="UP001596189">
    <property type="component" value="Unassembled WGS sequence"/>
</dbReference>
<dbReference type="Pfam" id="PF04186">
    <property type="entry name" value="FxsA"/>
    <property type="match status" value="1"/>
</dbReference>
<dbReference type="RefSeq" id="WP_345716832.1">
    <property type="nucleotide sequence ID" value="NZ_BAABFP010000005.1"/>
</dbReference>
<keyword evidence="2" id="KW-1133">Transmembrane helix</keyword>
<evidence type="ECO:0000313" key="4">
    <source>
        <dbReference type="Proteomes" id="UP001596189"/>
    </source>
</evidence>
<sequence length="194" mass="19960">MSAPQPTQPSGASRGGRHPVRAALLLLLLIEIVLFILLGRAIGYPWTFVALVAVSVVGAVVVRREGTRAFKALSTAASSGRVPSGEVGESAFALVGGLLMVVPGFLTGLVGLLFVVPVTRPVVRGVFTLLLGRGVLTRIPVRFQTYGPGAGTGYGPGYGQGRDVVRGEVVEGQIVSDEPGPELGSGDDEAGRTS</sequence>
<feature type="transmembrane region" description="Helical" evidence="2">
    <location>
        <begin position="20"/>
        <end position="38"/>
    </location>
</feature>
<organism evidence="3 4">
    <name type="scientific">Angustibacter luteus</name>
    <dbReference type="NCBI Taxonomy" id="658456"/>
    <lineage>
        <taxon>Bacteria</taxon>
        <taxon>Bacillati</taxon>
        <taxon>Actinomycetota</taxon>
        <taxon>Actinomycetes</taxon>
        <taxon>Kineosporiales</taxon>
        <taxon>Kineosporiaceae</taxon>
    </lineage>
</organism>
<keyword evidence="4" id="KW-1185">Reference proteome</keyword>
<proteinExistence type="predicted"/>
<dbReference type="InterPro" id="IPR007313">
    <property type="entry name" value="FxsA"/>
</dbReference>
<dbReference type="NCBIfam" id="NF008528">
    <property type="entry name" value="PRK11463.1-2"/>
    <property type="match status" value="1"/>
</dbReference>
<protein>
    <submittedName>
        <fullName evidence="3">FxsA family protein</fullName>
    </submittedName>
</protein>
<feature type="transmembrane region" description="Helical" evidence="2">
    <location>
        <begin position="91"/>
        <end position="116"/>
    </location>
</feature>
<evidence type="ECO:0000256" key="1">
    <source>
        <dbReference type="SAM" id="MobiDB-lite"/>
    </source>
</evidence>
<gene>
    <name evidence="3" type="ORF">ACFQDO_02375</name>
</gene>
<feature type="transmembrane region" description="Helical" evidence="2">
    <location>
        <begin position="44"/>
        <end position="62"/>
    </location>
</feature>
<evidence type="ECO:0000313" key="3">
    <source>
        <dbReference type="EMBL" id="MFC6005964.1"/>
    </source>
</evidence>
<feature type="region of interest" description="Disordered" evidence="1">
    <location>
        <begin position="175"/>
        <end position="194"/>
    </location>
</feature>
<comment type="caution">
    <text evidence="3">The sequence shown here is derived from an EMBL/GenBank/DDBJ whole genome shotgun (WGS) entry which is preliminary data.</text>
</comment>
<accession>A0ABW1JAX7</accession>
<dbReference type="PANTHER" id="PTHR35335">
    <property type="entry name" value="UPF0716 PROTEIN FXSA"/>
    <property type="match status" value="1"/>
</dbReference>
<keyword evidence="2" id="KW-0812">Transmembrane</keyword>
<keyword evidence="2" id="KW-0472">Membrane</keyword>
<name>A0ABW1JAX7_9ACTN</name>
<dbReference type="PANTHER" id="PTHR35335:SF1">
    <property type="entry name" value="UPF0716 PROTEIN FXSA"/>
    <property type="match status" value="1"/>
</dbReference>